<reference evidence="2 3" key="1">
    <citation type="submission" date="2024-02" db="EMBL/GenBank/DDBJ databases">
        <title>A Gaetbulibacter species isolated from tidal flats and genomic insights of their niches.</title>
        <authorList>
            <person name="Ye Y."/>
        </authorList>
    </citation>
    <scope>NUCLEOTIDE SEQUENCE [LARGE SCALE GENOMIC DNA]</scope>
    <source>
        <strain evidence="2 3">KEM-8</strain>
    </source>
</reference>
<evidence type="ECO:0000313" key="3">
    <source>
        <dbReference type="Proteomes" id="UP001610104"/>
    </source>
</evidence>
<name>A0ABW7MSB0_9FLAO</name>
<comment type="caution">
    <text evidence="2">The sequence shown here is derived from an EMBL/GenBank/DDBJ whole genome shotgun (WGS) entry which is preliminary data.</text>
</comment>
<feature type="chain" id="PRO_5046795185" description="Lipoprotein" evidence="1">
    <location>
        <begin position="23"/>
        <end position="162"/>
    </location>
</feature>
<dbReference type="EMBL" id="JBAWKC010000004">
    <property type="protein sequence ID" value="MFH6769731.1"/>
    <property type="molecule type" value="Genomic_DNA"/>
</dbReference>
<dbReference type="RefSeq" id="WP_395438952.1">
    <property type="nucleotide sequence ID" value="NZ_JBAWKC010000004.1"/>
</dbReference>
<keyword evidence="3" id="KW-1185">Reference proteome</keyword>
<organism evidence="2 3">
    <name type="scientific">Gaetbulibacter aquiaggeris</name>
    <dbReference type="NCBI Taxonomy" id="1735373"/>
    <lineage>
        <taxon>Bacteria</taxon>
        <taxon>Pseudomonadati</taxon>
        <taxon>Bacteroidota</taxon>
        <taxon>Flavobacteriia</taxon>
        <taxon>Flavobacteriales</taxon>
        <taxon>Flavobacteriaceae</taxon>
        <taxon>Gaetbulibacter</taxon>
    </lineage>
</organism>
<dbReference type="Proteomes" id="UP001610104">
    <property type="component" value="Unassembled WGS sequence"/>
</dbReference>
<evidence type="ECO:0000256" key="1">
    <source>
        <dbReference type="SAM" id="SignalP"/>
    </source>
</evidence>
<feature type="signal peptide" evidence="1">
    <location>
        <begin position="1"/>
        <end position="22"/>
    </location>
</feature>
<keyword evidence="1" id="KW-0732">Signal</keyword>
<accession>A0ABW7MSB0</accession>
<gene>
    <name evidence="2" type="ORF">V8G56_13340</name>
</gene>
<proteinExistence type="predicted"/>
<sequence length="162" mass="18735">MKINKLICQLFTALILTGIALALNGCSDSDNETSINNSCQTFLECQDKTVWENVPSYIGDFLKFQNNQNNPWVAYWTYEGECYHVNNSIDTEHITIIENSKNILKYRTGYEGGQYWAIQTFTYSNGKIIFKDEFYVNDNLDGVYIYTFEKSDLNLNSLTFCD</sequence>
<evidence type="ECO:0008006" key="4">
    <source>
        <dbReference type="Google" id="ProtNLM"/>
    </source>
</evidence>
<evidence type="ECO:0000313" key="2">
    <source>
        <dbReference type="EMBL" id="MFH6769731.1"/>
    </source>
</evidence>
<protein>
    <recommendedName>
        <fullName evidence="4">Lipoprotein</fullName>
    </recommendedName>
</protein>